<dbReference type="Pfam" id="PF00651">
    <property type="entry name" value="BTB"/>
    <property type="match status" value="1"/>
</dbReference>
<dbReference type="SUPFAM" id="SSF54695">
    <property type="entry name" value="POZ domain"/>
    <property type="match status" value="1"/>
</dbReference>
<organism evidence="2 3">
    <name type="scientific">Orchesella dallaii</name>
    <dbReference type="NCBI Taxonomy" id="48710"/>
    <lineage>
        <taxon>Eukaryota</taxon>
        <taxon>Metazoa</taxon>
        <taxon>Ecdysozoa</taxon>
        <taxon>Arthropoda</taxon>
        <taxon>Hexapoda</taxon>
        <taxon>Collembola</taxon>
        <taxon>Entomobryomorpha</taxon>
        <taxon>Entomobryoidea</taxon>
        <taxon>Orchesellidae</taxon>
        <taxon>Orchesellinae</taxon>
        <taxon>Orchesella</taxon>
    </lineage>
</organism>
<feature type="domain" description="BTB" evidence="1">
    <location>
        <begin position="183"/>
        <end position="248"/>
    </location>
</feature>
<protein>
    <recommendedName>
        <fullName evidence="1">BTB domain-containing protein</fullName>
    </recommendedName>
</protein>
<reference evidence="2 3" key="1">
    <citation type="submission" date="2024-08" db="EMBL/GenBank/DDBJ databases">
        <authorList>
            <person name="Cucini C."/>
            <person name="Frati F."/>
        </authorList>
    </citation>
    <scope>NUCLEOTIDE SEQUENCE [LARGE SCALE GENOMIC DNA]</scope>
</reference>
<dbReference type="EMBL" id="CAXLJM020000068">
    <property type="protein sequence ID" value="CAL8124710.1"/>
    <property type="molecule type" value="Genomic_DNA"/>
</dbReference>
<dbReference type="InterPro" id="IPR044714">
    <property type="entry name" value="AtSIBP1-like"/>
</dbReference>
<dbReference type="Proteomes" id="UP001642540">
    <property type="component" value="Unassembled WGS sequence"/>
</dbReference>
<evidence type="ECO:0000313" key="3">
    <source>
        <dbReference type="Proteomes" id="UP001642540"/>
    </source>
</evidence>
<dbReference type="PROSITE" id="PS50097">
    <property type="entry name" value="BTB"/>
    <property type="match status" value="1"/>
</dbReference>
<dbReference type="Gene3D" id="3.30.710.10">
    <property type="entry name" value="Potassium Channel Kv1.1, Chain A"/>
    <property type="match status" value="1"/>
</dbReference>
<dbReference type="SMART" id="SM00225">
    <property type="entry name" value="BTB"/>
    <property type="match status" value="1"/>
</dbReference>
<name>A0ABP1RAS3_9HEXA</name>
<proteinExistence type="predicted"/>
<dbReference type="PANTHER" id="PTHR46672:SF1">
    <property type="entry name" value="OS08G0103600 PROTEIN"/>
    <property type="match status" value="1"/>
</dbReference>
<comment type="caution">
    <text evidence="2">The sequence shown here is derived from an EMBL/GenBank/DDBJ whole genome shotgun (WGS) entry which is preliminary data.</text>
</comment>
<sequence>MSVYLAQDEPLQTTTTTRYDSSIRWKVGLNKISLLQSMVKNSDNNLLTQGDLWSKMGELLKKTYRPAPYIVVRFRDHIRVSAFFLRSFLSNDWKMVMEMTIEFEAKKWTFDFNINSQGVGVEWKIKRLGRELKSEFKKALLSGKAKITVKLTFQGMIKTIIATSPPDQTTQVVRKLLEEQIQSDMQLVAKNGTELFPCHKAFLAGHSSWFDLSFRMEPEKEVWEVNMTEEGLSAFLKYVYYADTEVPKKNLKIAMELLKIGKEYQIALLEKEMKTLLLEVETSAMGVEIALELFCFTRKEKGWEELKAKAINLLNWNSTKVSKSYTLQSIVKGDEDTITELDSIGLY</sequence>
<gene>
    <name evidence="2" type="ORF">ODALV1_LOCUS20732</name>
</gene>
<accession>A0ABP1RAS3</accession>
<keyword evidence="3" id="KW-1185">Reference proteome</keyword>
<dbReference type="CDD" id="cd18186">
    <property type="entry name" value="BTB_POZ_ZBTB_KLHL-like"/>
    <property type="match status" value="1"/>
</dbReference>
<dbReference type="InterPro" id="IPR011333">
    <property type="entry name" value="SKP1/BTB/POZ_sf"/>
</dbReference>
<evidence type="ECO:0000259" key="1">
    <source>
        <dbReference type="PROSITE" id="PS50097"/>
    </source>
</evidence>
<dbReference type="InterPro" id="IPR000210">
    <property type="entry name" value="BTB/POZ_dom"/>
</dbReference>
<evidence type="ECO:0000313" key="2">
    <source>
        <dbReference type="EMBL" id="CAL8124710.1"/>
    </source>
</evidence>
<dbReference type="PANTHER" id="PTHR46672">
    <property type="entry name" value="OS08G0495500 PROTEIN-RELATED"/>
    <property type="match status" value="1"/>
</dbReference>